<proteinExistence type="predicted"/>
<evidence type="ECO:0008006" key="4">
    <source>
        <dbReference type="Google" id="ProtNLM"/>
    </source>
</evidence>
<dbReference type="Proteomes" id="UP000887104">
    <property type="component" value="Unassembled WGS sequence"/>
</dbReference>
<dbReference type="EMBL" id="BPEY01000040">
    <property type="protein sequence ID" value="GIU46890.1"/>
    <property type="molecule type" value="Genomic_DNA"/>
</dbReference>
<dbReference type="InterPro" id="IPR032710">
    <property type="entry name" value="NTF2-like_dom_sf"/>
</dbReference>
<comment type="caution">
    <text evidence="2">The sequence shown here is derived from an EMBL/GenBank/DDBJ whole genome shotgun (WGS) entry which is preliminary data.</text>
</comment>
<accession>A0ABQ4PH57</accession>
<sequence>MIKAIIFLCSFTLIGLASAKEVNLDVNLDDYAASYFAAWTASQSPDATEQDLEHYLTFLADDIGHQHLPYDNDDTRNPNGKAQFREGMSYYLGSHTRYFAQLKEVTIGHNVIVITYATSSSGKHPQTGQIINQQFDTMEVLEMENGKVSVIRKYSE</sequence>
<dbReference type="Gene3D" id="3.10.450.50">
    <property type="match status" value="1"/>
</dbReference>
<feature type="signal peptide" evidence="1">
    <location>
        <begin position="1"/>
        <end position="19"/>
    </location>
</feature>
<evidence type="ECO:0000313" key="2">
    <source>
        <dbReference type="EMBL" id="GIU46890.1"/>
    </source>
</evidence>
<gene>
    <name evidence="2" type="ORF">TUM4438_24090</name>
</gene>
<dbReference type="SUPFAM" id="SSF54427">
    <property type="entry name" value="NTF2-like"/>
    <property type="match status" value="1"/>
</dbReference>
<protein>
    <recommendedName>
        <fullName evidence="4">Nuclear transport factor 2 family protein</fullName>
    </recommendedName>
</protein>
<feature type="chain" id="PRO_5046931237" description="Nuclear transport factor 2 family protein" evidence="1">
    <location>
        <begin position="20"/>
        <end position="156"/>
    </location>
</feature>
<reference evidence="2" key="1">
    <citation type="submission" date="2021-05" db="EMBL/GenBank/DDBJ databases">
        <title>Molecular characterization for Shewanella algae harboring chromosomal blaOXA-55-like strains isolated from clinical and environment sample.</title>
        <authorList>
            <person name="Ohama Y."/>
            <person name="Aoki K."/>
            <person name="Harada S."/>
            <person name="Moriya K."/>
            <person name="Ishii Y."/>
            <person name="Tateda K."/>
        </authorList>
    </citation>
    <scope>NUCLEOTIDE SEQUENCE</scope>
    <source>
        <strain evidence="2">JCM 11563</strain>
    </source>
</reference>
<keyword evidence="3" id="KW-1185">Reference proteome</keyword>
<organism evidence="2 3">
    <name type="scientific">Shewanella sairae</name>
    <dbReference type="NCBI Taxonomy" id="190310"/>
    <lineage>
        <taxon>Bacteria</taxon>
        <taxon>Pseudomonadati</taxon>
        <taxon>Pseudomonadota</taxon>
        <taxon>Gammaproteobacteria</taxon>
        <taxon>Alteromonadales</taxon>
        <taxon>Shewanellaceae</taxon>
        <taxon>Shewanella</taxon>
    </lineage>
</organism>
<evidence type="ECO:0000313" key="3">
    <source>
        <dbReference type="Proteomes" id="UP000887104"/>
    </source>
</evidence>
<name>A0ABQ4PH57_9GAMM</name>
<keyword evidence="1" id="KW-0732">Signal</keyword>
<dbReference type="RefSeq" id="WP_246616164.1">
    <property type="nucleotide sequence ID" value="NZ_BPEY01000040.1"/>
</dbReference>
<evidence type="ECO:0000256" key="1">
    <source>
        <dbReference type="SAM" id="SignalP"/>
    </source>
</evidence>